<dbReference type="Gene3D" id="3.20.20.140">
    <property type="entry name" value="Metal-dependent hydrolases"/>
    <property type="match status" value="1"/>
</dbReference>
<keyword evidence="2" id="KW-0378">Hydrolase</keyword>
<dbReference type="PANTHER" id="PTHR42924">
    <property type="entry name" value="EXONUCLEASE"/>
    <property type="match status" value="1"/>
</dbReference>
<dbReference type="EC" id="3.1.3.-" evidence="2"/>
<dbReference type="SMART" id="SM00481">
    <property type="entry name" value="POLIIIAc"/>
    <property type="match status" value="1"/>
</dbReference>
<dbReference type="GO" id="GO:0035312">
    <property type="term" value="F:5'-3' DNA exonuclease activity"/>
    <property type="evidence" value="ECO:0007669"/>
    <property type="project" value="TreeGrafter"/>
</dbReference>
<dbReference type="AlphaFoldDB" id="C4V479"/>
<dbReference type="InterPro" id="IPR052018">
    <property type="entry name" value="PHP_domain"/>
</dbReference>
<dbReference type="CDD" id="cd07438">
    <property type="entry name" value="PHP_HisPPase_AMP"/>
    <property type="match status" value="1"/>
</dbReference>
<dbReference type="EMBL" id="ACLA01000020">
    <property type="protein sequence ID" value="EEQ48343.1"/>
    <property type="molecule type" value="Genomic_DNA"/>
</dbReference>
<dbReference type="Proteomes" id="UP000005309">
    <property type="component" value="Unassembled WGS sequence"/>
</dbReference>
<keyword evidence="3" id="KW-1185">Reference proteome</keyword>
<gene>
    <name evidence="2" type="ORF">HMPREF0908_1323</name>
</gene>
<dbReference type="SUPFAM" id="SSF89550">
    <property type="entry name" value="PHP domain-like"/>
    <property type="match status" value="1"/>
</dbReference>
<evidence type="ECO:0000313" key="2">
    <source>
        <dbReference type="EMBL" id="EEQ48343.1"/>
    </source>
</evidence>
<dbReference type="eggNOG" id="COG0613">
    <property type="taxonomic scope" value="Bacteria"/>
</dbReference>
<dbReference type="RefSeq" id="WP_006690057.1">
    <property type="nucleotide sequence ID" value="NZ_GG694006.1"/>
</dbReference>
<feature type="domain" description="Polymerase/histidinol phosphatase N-terminal" evidence="1">
    <location>
        <begin position="3"/>
        <end position="70"/>
    </location>
</feature>
<dbReference type="PANTHER" id="PTHR42924:SF3">
    <property type="entry name" value="POLYMERASE_HISTIDINOL PHOSPHATASE N-TERMINAL DOMAIN-CONTAINING PROTEIN"/>
    <property type="match status" value="1"/>
</dbReference>
<protein>
    <submittedName>
        <fullName evidence="2">PHP domain protein</fullName>
        <ecNumber evidence="2">3.1.3.-</ecNumber>
    </submittedName>
</protein>
<dbReference type="OrthoDB" id="9804333at2"/>
<dbReference type="InterPro" id="IPR016195">
    <property type="entry name" value="Pol/histidinol_Pase-like"/>
</dbReference>
<accession>C4V479</accession>
<dbReference type="Pfam" id="PF02811">
    <property type="entry name" value="PHP"/>
    <property type="match status" value="1"/>
</dbReference>
<evidence type="ECO:0000313" key="3">
    <source>
        <dbReference type="Proteomes" id="UP000005309"/>
    </source>
</evidence>
<sequence length="276" mass="30432">MPSDLHIHTTFSDGRNTPEEIVEAAKEAGLRYISITDHDTVEGVTELYESGHFASGSLRLISGVGFSTGDDGHDVHILGYNIDIYDAGLQEKLEEISEARWTRFTEIVELLRGLGYEIGETEVLTDEGLCKAIGRSHVARVLVKKGYFSSIRECFDQLLKRGRPAYVPHFRVPAEELISLIKEAGGIPVLANPKALGDEQAIAALIAQGIQGIEAYYPTYDCQDTQHYLDVAQKHGLLVSGGSDYRGFSGRGAEKIGQFAIDDIYAENFYRPPQHT</sequence>
<dbReference type="HOGENOM" id="CLU_067347_1_0_9"/>
<dbReference type="STRING" id="638302.HMPREF0908_1323"/>
<dbReference type="InterPro" id="IPR003141">
    <property type="entry name" value="Pol/His_phosphatase_N"/>
</dbReference>
<evidence type="ECO:0000259" key="1">
    <source>
        <dbReference type="SMART" id="SM00481"/>
    </source>
</evidence>
<reference evidence="2 3" key="1">
    <citation type="submission" date="2009-04" db="EMBL/GenBank/DDBJ databases">
        <authorList>
            <person name="Qin X."/>
            <person name="Bachman B."/>
            <person name="Battles P."/>
            <person name="Bell A."/>
            <person name="Bess C."/>
            <person name="Bickham C."/>
            <person name="Chaboub L."/>
            <person name="Chen D."/>
            <person name="Coyle M."/>
            <person name="Deiros D.R."/>
            <person name="Dinh H."/>
            <person name="Forbes L."/>
            <person name="Fowler G."/>
            <person name="Francisco L."/>
            <person name="Fu Q."/>
            <person name="Gubbala S."/>
            <person name="Hale W."/>
            <person name="Han Y."/>
            <person name="Hemphill L."/>
            <person name="Highlander S.K."/>
            <person name="Hirani K."/>
            <person name="Hogues M."/>
            <person name="Jackson L."/>
            <person name="Jakkamsetti A."/>
            <person name="Javaid M."/>
            <person name="Jiang H."/>
            <person name="Korchina V."/>
            <person name="Kovar C."/>
            <person name="Lara F."/>
            <person name="Lee S."/>
            <person name="Mata R."/>
            <person name="Mathew T."/>
            <person name="Moen C."/>
            <person name="Morales K."/>
            <person name="Munidasa M."/>
            <person name="Nazareth L."/>
            <person name="Ngo R."/>
            <person name="Nguyen L."/>
            <person name="Okwuonu G."/>
            <person name="Ongeri F."/>
            <person name="Patil S."/>
            <person name="Petrosino J."/>
            <person name="Pham C."/>
            <person name="Pham P."/>
            <person name="Pu L.-L."/>
            <person name="Puazo M."/>
            <person name="Raj R."/>
            <person name="Reid J."/>
            <person name="Rouhana J."/>
            <person name="Saada N."/>
            <person name="Shang Y."/>
            <person name="Simmons D."/>
            <person name="Thornton R."/>
            <person name="Warren J."/>
            <person name="Weissenberger G."/>
            <person name="Zhang J."/>
            <person name="Zhang L."/>
            <person name="Zhou C."/>
            <person name="Zhu D."/>
            <person name="Muzny D."/>
            <person name="Worley K."/>
            <person name="Gibbs R."/>
        </authorList>
    </citation>
    <scope>NUCLEOTIDE SEQUENCE [LARGE SCALE GENOMIC DNA]</scope>
    <source>
        <strain evidence="2 3">ATCC 43531</strain>
    </source>
</reference>
<dbReference type="Gene3D" id="1.10.150.650">
    <property type="match status" value="1"/>
</dbReference>
<comment type="caution">
    <text evidence="2">The sequence shown here is derived from an EMBL/GenBank/DDBJ whole genome shotgun (WGS) entry which is preliminary data.</text>
</comment>
<name>C4V479_9FIRM</name>
<dbReference type="GO" id="GO:0004534">
    <property type="term" value="F:5'-3' RNA exonuclease activity"/>
    <property type="evidence" value="ECO:0007669"/>
    <property type="project" value="TreeGrafter"/>
</dbReference>
<organism evidence="2 3">
    <name type="scientific">Selenomonas flueggei ATCC 43531</name>
    <dbReference type="NCBI Taxonomy" id="638302"/>
    <lineage>
        <taxon>Bacteria</taxon>
        <taxon>Bacillati</taxon>
        <taxon>Bacillota</taxon>
        <taxon>Negativicutes</taxon>
        <taxon>Selenomonadales</taxon>
        <taxon>Selenomonadaceae</taxon>
        <taxon>Selenomonas</taxon>
    </lineage>
</organism>
<proteinExistence type="predicted"/>
<dbReference type="InterPro" id="IPR004013">
    <property type="entry name" value="PHP_dom"/>
</dbReference>